<keyword evidence="4" id="KW-1133">Transmembrane helix</keyword>
<gene>
    <name evidence="7" type="primary">Tollo</name>
    <name evidence="7" type="ORF">CDAR_603321</name>
</gene>
<organism evidence="7 8">
    <name type="scientific">Caerostris darwini</name>
    <dbReference type="NCBI Taxonomy" id="1538125"/>
    <lineage>
        <taxon>Eukaryota</taxon>
        <taxon>Metazoa</taxon>
        <taxon>Ecdysozoa</taxon>
        <taxon>Arthropoda</taxon>
        <taxon>Chelicerata</taxon>
        <taxon>Arachnida</taxon>
        <taxon>Araneae</taxon>
        <taxon>Araneomorphae</taxon>
        <taxon>Entelegynae</taxon>
        <taxon>Araneoidea</taxon>
        <taxon>Araneidae</taxon>
        <taxon>Caerostris</taxon>
    </lineage>
</organism>
<evidence type="ECO:0000313" key="8">
    <source>
        <dbReference type="Proteomes" id="UP001054837"/>
    </source>
</evidence>
<dbReference type="Gene3D" id="3.40.50.10140">
    <property type="entry name" value="Toll/interleukin-1 receptor homology (TIR) domain"/>
    <property type="match status" value="1"/>
</dbReference>
<evidence type="ECO:0000256" key="5">
    <source>
        <dbReference type="ARBA" id="ARBA00023136"/>
    </source>
</evidence>
<sequence>MQIFRSSNEKFSALRPFFSSFALIGEKDPDIRLCLHYKHFLPGEFIQENIKKAVERSKRTVLVLSKNFLESGWCLLEFNMPHVQALKDHVPRIIIIKLPDLTKNVELPEEIQLYLNSTTYLPWGEKYFWNNFLYILRRSQSVLKSKSRDDTRLPIPMANTSI</sequence>
<evidence type="ECO:0000256" key="1">
    <source>
        <dbReference type="ARBA" id="ARBA00004370"/>
    </source>
</evidence>
<proteinExistence type="predicted"/>
<reference evidence="7 8" key="1">
    <citation type="submission" date="2021-06" db="EMBL/GenBank/DDBJ databases">
        <title>Caerostris darwini draft genome.</title>
        <authorList>
            <person name="Kono N."/>
            <person name="Arakawa K."/>
        </authorList>
    </citation>
    <scope>NUCLEOTIDE SEQUENCE [LARGE SCALE GENOMIC DNA]</scope>
</reference>
<protein>
    <submittedName>
        <fullName evidence="7">Toll-like receptor Tollo</fullName>
    </submittedName>
</protein>
<dbReference type="Pfam" id="PF01582">
    <property type="entry name" value="TIR"/>
    <property type="match status" value="1"/>
</dbReference>
<accession>A0AAV4SJT5</accession>
<keyword evidence="5" id="KW-0472">Membrane</keyword>
<evidence type="ECO:0000313" key="7">
    <source>
        <dbReference type="EMBL" id="GIY34678.1"/>
    </source>
</evidence>
<dbReference type="AlphaFoldDB" id="A0AAV4SJT5"/>
<keyword evidence="2" id="KW-0812">Transmembrane</keyword>
<keyword evidence="3" id="KW-0732">Signal</keyword>
<keyword evidence="8" id="KW-1185">Reference proteome</keyword>
<name>A0AAV4SJT5_9ARAC</name>
<dbReference type="GO" id="GO:0038023">
    <property type="term" value="F:signaling receptor activity"/>
    <property type="evidence" value="ECO:0007669"/>
    <property type="project" value="TreeGrafter"/>
</dbReference>
<evidence type="ECO:0000259" key="6">
    <source>
        <dbReference type="PROSITE" id="PS50104"/>
    </source>
</evidence>
<dbReference type="InterPro" id="IPR000157">
    <property type="entry name" value="TIR_dom"/>
</dbReference>
<dbReference type="Proteomes" id="UP001054837">
    <property type="component" value="Unassembled WGS sequence"/>
</dbReference>
<dbReference type="EMBL" id="BPLQ01008087">
    <property type="protein sequence ID" value="GIY34678.1"/>
    <property type="molecule type" value="Genomic_DNA"/>
</dbReference>
<dbReference type="PANTHER" id="PTHR24365">
    <property type="entry name" value="TOLL-LIKE RECEPTOR"/>
    <property type="match status" value="1"/>
</dbReference>
<dbReference type="SMART" id="SM00255">
    <property type="entry name" value="TIR"/>
    <property type="match status" value="1"/>
</dbReference>
<comment type="subcellular location">
    <subcellularLocation>
        <location evidence="1">Membrane</location>
    </subcellularLocation>
</comment>
<evidence type="ECO:0000256" key="4">
    <source>
        <dbReference type="ARBA" id="ARBA00022989"/>
    </source>
</evidence>
<dbReference type="GO" id="GO:0005886">
    <property type="term" value="C:plasma membrane"/>
    <property type="evidence" value="ECO:0007669"/>
    <property type="project" value="TreeGrafter"/>
</dbReference>
<dbReference type="SUPFAM" id="SSF52200">
    <property type="entry name" value="Toll/Interleukin receptor TIR domain"/>
    <property type="match status" value="1"/>
</dbReference>
<keyword evidence="7" id="KW-0675">Receptor</keyword>
<dbReference type="PANTHER" id="PTHR24365:SF541">
    <property type="entry name" value="PROTEIN TOLL-RELATED"/>
    <property type="match status" value="1"/>
</dbReference>
<evidence type="ECO:0000256" key="2">
    <source>
        <dbReference type="ARBA" id="ARBA00022692"/>
    </source>
</evidence>
<evidence type="ECO:0000256" key="3">
    <source>
        <dbReference type="ARBA" id="ARBA00022729"/>
    </source>
</evidence>
<dbReference type="GO" id="GO:0007165">
    <property type="term" value="P:signal transduction"/>
    <property type="evidence" value="ECO:0007669"/>
    <property type="project" value="InterPro"/>
</dbReference>
<feature type="domain" description="TIR" evidence="6">
    <location>
        <begin position="1"/>
        <end position="136"/>
    </location>
</feature>
<dbReference type="InterPro" id="IPR035897">
    <property type="entry name" value="Toll_tir_struct_dom_sf"/>
</dbReference>
<comment type="caution">
    <text evidence="7">The sequence shown here is derived from an EMBL/GenBank/DDBJ whole genome shotgun (WGS) entry which is preliminary data.</text>
</comment>
<dbReference type="PROSITE" id="PS50104">
    <property type="entry name" value="TIR"/>
    <property type="match status" value="1"/>
</dbReference>